<dbReference type="Proteomes" id="UP000297280">
    <property type="component" value="Unassembled WGS sequence"/>
</dbReference>
<keyword evidence="3" id="KW-1185">Reference proteome</keyword>
<organism evidence="2 3">
    <name type="scientific">Botrytis porri</name>
    <dbReference type="NCBI Taxonomy" id="87229"/>
    <lineage>
        <taxon>Eukaryota</taxon>
        <taxon>Fungi</taxon>
        <taxon>Dikarya</taxon>
        <taxon>Ascomycota</taxon>
        <taxon>Pezizomycotina</taxon>
        <taxon>Leotiomycetes</taxon>
        <taxon>Helotiales</taxon>
        <taxon>Sclerotiniaceae</taxon>
        <taxon>Botrytis</taxon>
    </lineage>
</organism>
<proteinExistence type="predicted"/>
<accession>A0A4Z1KGT0</accession>
<feature type="compositionally biased region" description="Polar residues" evidence="1">
    <location>
        <begin position="21"/>
        <end position="32"/>
    </location>
</feature>
<gene>
    <name evidence="2" type="ORF">BPOR_0412g00110</name>
</gene>
<protein>
    <submittedName>
        <fullName evidence="2">Uncharacterized protein</fullName>
    </submittedName>
</protein>
<dbReference type="AlphaFoldDB" id="A0A4Z1KGT0"/>
<name>A0A4Z1KGT0_9HELO</name>
<feature type="compositionally biased region" description="Low complexity" evidence="1">
    <location>
        <begin position="33"/>
        <end position="46"/>
    </location>
</feature>
<feature type="compositionally biased region" description="Basic and acidic residues" evidence="1">
    <location>
        <begin position="159"/>
        <end position="169"/>
    </location>
</feature>
<comment type="caution">
    <text evidence="2">The sequence shown here is derived from an EMBL/GenBank/DDBJ whole genome shotgun (WGS) entry which is preliminary data.</text>
</comment>
<feature type="compositionally biased region" description="Basic and acidic residues" evidence="1">
    <location>
        <begin position="138"/>
        <end position="149"/>
    </location>
</feature>
<reference evidence="2 3" key="1">
    <citation type="submission" date="2017-12" db="EMBL/GenBank/DDBJ databases">
        <title>Comparative genomics of Botrytis spp.</title>
        <authorList>
            <person name="Valero-Jimenez C.A."/>
            <person name="Tapia P."/>
            <person name="Veloso J."/>
            <person name="Silva-Moreno E."/>
            <person name="Staats M."/>
            <person name="Valdes J.H."/>
            <person name="Van Kan J.A.L."/>
        </authorList>
    </citation>
    <scope>NUCLEOTIDE SEQUENCE [LARGE SCALE GENOMIC DNA]</scope>
    <source>
        <strain evidence="2 3">MUCL3349</strain>
    </source>
</reference>
<sequence>MATSYHCPSYNKYATQYVTPAPQSDVTSQWSDTNSTTNLSETTSETISLTRSEIERLIHEDKERDRRHCDKWKQWAREQDAEDRLAFAVENARKEEDRCRLEALVDRQTWEYEKLKLEADRDRRVCLRKLKADEKWEAERQRREADRRGKGGSRTNPSRNDHPSREHTTRYVTGTSGRRLPYTPLSDEALIGIAKESEKRSRTSSRERYVVLHSYQMNIADSN</sequence>
<dbReference type="EMBL" id="PQXO01000411">
    <property type="protein sequence ID" value="TGO85291.1"/>
    <property type="molecule type" value="Genomic_DNA"/>
</dbReference>
<evidence type="ECO:0000313" key="2">
    <source>
        <dbReference type="EMBL" id="TGO85291.1"/>
    </source>
</evidence>
<feature type="region of interest" description="Disordered" evidence="1">
    <location>
        <begin position="21"/>
        <end position="46"/>
    </location>
</feature>
<feature type="region of interest" description="Disordered" evidence="1">
    <location>
        <begin position="138"/>
        <end position="183"/>
    </location>
</feature>
<evidence type="ECO:0000256" key="1">
    <source>
        <dbReference type="SAM" id="MobiDB-lite"/>
    </source>
</evidence>
<evidence type="ECO:0000313" key="3">
    <source>
        <dbReference type="Proteomes" id="UP000297280"/>
    </source>
</evidence>